<evidence type="ECO:0000256" key="2">
    <source>
        <dbReference type="ARBA" id="ARBA00007241"/>
    </source>
</evidence>
<evidence type="ECO:0000256" key="9">
    <source>
        <dbReference type="ARBA" id="ARBA00022982"/>
    </source>
</evidence>
<dbReference type="PANTHER" id="PTHR32234:SF0">
    <property type="entry name" value="THIOL:DISULFIDE INTERCHANGE PROTEIN DSBD"/>
    <property type="match status" value="1"/>
</dbReference>
<evidence type="ECO:0000256" key="17">
    <source>
        <dbReference type="ARBA" id="ARBA00047804"/>
    </source>
</evidence>
<protein>
    <recommendedName>
        <fullName evidence="18">Thiol:disulfide interchange protein DsbD</fullName>
        <ecNumber evidence="18">1.8.1.8</ecNumber>
    </recommendedName>
    <alternativeName>
        <fullName evidence="18">Protein-disulfide reductase</fullName>
        <shortName evidence="18">Disulfide reductase</shortName>
    </alternativeName>
</protein>
<dbReference type="CDD" id="cd02953">
    <property type="entry name" value="DsbDgamma"/>
    <property type="match status" value="1"/>
</dbReference>
<keyword evidence="12 18" id="KW-0520">NAD</keyword>
<dbReference type="PROSITE" id="PS00194">
    <property type="entry name" value="THIOREDOXIN_1"/>
    <property type="match status" value="1"/>
</dbReference>
<evidence type="ECO:0000256" key="15">
    <source>
        <dbReference type="ARBA" id="ARBA00023284"/>
    </source>
</evidence>
<dbReference type="SUPFAM" id="SSF74863">
    <property type="entry name" value="Thiol:disulfide interchange protein DsbD, N-terminal domain (DsbD-alpha)"/>
    <property type="match status" value="1"/>
</dbReference>
<organism evidence="21 22">
    <name type="scientific">Novimethylophilus kurashikiensis</name>
    <dbReference type="NCBI Taxonomy" id="1825523"/>
    <lineage>
        <taxon>Bacteria</taxon>
        <taxon>Pseudomonadati</taxon>
        <taxon>Pseudomonadota</taxon>
        <taxon>Betaproteobacteria</taxon>
        <taxon>Nitrosomonadales</taxon>
        <taxon>Methylophilaceae</taxon>
        <taxon>Novimethylophilus</taxon>
    </lineage>
</organism>
<dbReference type="Pfam" id="PF11412">
    <property type="entry name" value="DsbD_N"/>
    <property type="match status" value="1"/>
</dbReference>
<evidence type="ECO:0000256" key="11">
    <source>
        <dbReference type="ARBA" id="ARBA00023002"/>
    </source>
</evidence>
<feature type="transmembrane region" description="Helical" evidence="18">
    <location>
        <begin position="350"/>
        <end position="379"/>
    </location>
</feature>
<evidence type="ECO:0000256" key="10">
    <source>
        <dbReference type="ARBA" id="ARBA00022989"/>
    </source>
</evidence>
<keyword evidence="22" id="KW-1185">Reference proteome</keyword>
<dbReference type="PROSITE" id="PS51352">
    <property type="entry name" value="THIOREDOXIN_2"/>
    <property type="match status" value="1"/>
</dbReference>
<accession>A0A2R5FI00</accession>
<keyword evidence="9 18" id="KW-0249">Electron transport</keyword>
<evidence type="ECO:0000256" key="12">
    <source>
        <dbReference type="ARBA" id="ARBA00023027"/>
    </source>
</evidence>
<evidence type="ECO:0000256" key="6">
    <source>
        <dbReference type="ARBA" id="ARBA00022692"/>
    </source>
</evidence>
<evidence type="ECO:0000259" key="20">
    <source>
        <dbReference type="PROSITE" id="PS51352"/>
    </source>
</evidence>
<evidence type="ECO:0000256" key="5">
    <source>
        <dbReference type="ARBA" id="ARBA00022519"/>
    </source>
</evidence>
<dbReference type="SUPFAM" id="SSF52833">
    <property type="entry name" value="Thioredoxin-like"/>
    <property type="match status" value="1"/>
</dbReference>
<feature type="transmembrane region" description="Helical" evidence="18">
    <location>
        <begin position="391"/>
        <end position="409"/>
    </location>
</feature>
<feature type="transmembrane region" description="Helical" evidence="18">
    <location>
        <begin position="197"/>
        <end position="223"/>
    </location>
</feature>
<keyword evidence="15 18" id="KW-0676">Redox-active center</keyword>
<keyword evidence="11 18" id="KW-0560">Oxidoreductase</keyword>
<feature type="region of interest" description="Disordered" evidence="19">
    <location>
        <begin position="154"/>
        <end position="178"/>
    </location>
</feature>
<evidence type="ECO:0000256" key="7">
    <source>
        <dbReference type="ARBA" id="ARBA00022729"/>
    </source>
</evidence>
<comment type="similarity">
    <text evidence="2 18">Belongs to the thioredoxin family. DsbD subfamily.</text>
</comment>
<keyword evidence="6 18" id="KW-0812">Transmembrane</keyword>
<feature type="transmembrane region" description="Helical" evidence="18">
    <location>
        <begin position="445"/>
        <end position="465"/>
    </location>
</feature>
<dbReference type="Proteomes" id="UP000245081">
    <property type="component" value="Unassembled WGS sequence"/>
</dbReference>
<dbReference type="GO" id="GO:0045454">
    <property type="term" value="P:cell redox homeostasis"/>
    <property type="evidence" value="ECO:0007669"/>
    <property type="project" value="TreeGrafter"/>
</dbReference>
<evidence type="ECO:0000313" key="21">
    <source>
        <dbReference type="EMBL" id="GBG15903.1"/>
    </source>
</evidence>
<feature type="transmembrane region" description="Helical" evidence="18">
    <location>
        <begin position="315"/>
        <end position="344"/>
    </location>
</feature>
<keyword evidence="13 18" id="KW-0472">Membrane</keyword>
<comment type="function">
    <text evidence="18">Required to facilitate the formation of correct disulfide bonds in some periplasmic proteins and for the assembly of the periplasmic c-type cytochromes. Acts by transferring electrons from cytoplasmic thioredoxin to the periplasm. This transfer involves a cascade of disulfide bond formation and reduction steps.</text>
</comment>
<feature type="transmembrane region" description="Helical" evidence="18">
    <location>
        <begin position="415"/>
        <end position="433"/>
    </location>
</feature>
<dbReference type="PANTHER" id="PTHR32234">
    <property type="entry name" value="THIOL:DISULFIDE INTERCHANGE PROTEIN DSBD"/>
    <property type="match status" value="1"/>
</dbReference>
<keyword evidence="5 18" id="KW-0997">Cell inner membrane</keyword>
<comment type="catalytic activity">
    <reaction evidence="16 18">
        <text>[protein]-dithiol + NAD(+) = [protein]-disulfide + NADH + H(+)</text>
        <dbReference type="Rhea" id="RHEA:18749"/>
        <dbReference type="Rhea" id="RHEA-COMP:10593"/>
        <dbReference type="Rhea" id="RHEA-COMP:10594"/>
        <dbReference type="ChEBI" id="CHEBI:15378"/>
        <dbReference type="ChEBI" id="CHEBI:29950"/>
        <dbReference type="ChEBI" id="CHEBI:50058"/>
        <dbReference type="ChEBI" id="CHEBI:57540"/>
        <dbReference type="ChEBI" id="CHEBI:57945"/>
        <dbReference type="EC" id="1.8.1.8"/>
    </reaction>
</comment>
<keyword evidence="7" id="KW-0732">Signal</keyword>
<reference evidence="21 22" key="1">
    <citation type="journal article" date="2018" name="Environ. Microbiol.">
        <title>Isolation and genomic characterization of Novimethylophilus kurashikiensis gen. nov. sp. nov., a new lanthanide-dependent methylotrophic species of Methylophilaceae.</title>
        <authorList>
            <person name="Lv H."/>
            <person name="Sahin N."/>
            <person name="Tani A."/>
        </authorList>
    </citation>
    <scope>NUCLEOTIDE SEQUENCE [LARGE SCALE GENOMIC DNA]</scope>
    <source>
        <strain evidence="21 22">La2-4</strain>
    </source>
</reference>
<dbReference type="InterPro" id="IPR028250">
    <property type="entry name" value="DsbDN"/>
</dbReference>
<keyword evidence="4 18" id="KW-1003">Cell membrane</keyword>
<evidence type="ECO:0000256" key="4">
    <source>
        <dbReference type="ARBA" id="ARBA00022475"/>
    </source>
</evidence>
<dbReference type="NCBIfam" id="NF001419">
    <property type="entry name" value="PRK00293.1"/>
    <property type="match status" value="1"/>
</dbReference>
<evidence type="ECO:0000256" key="19">
    <source>
        <dbReference type="SAM" id="MobiDB-lite"/>
    </source>
</evidence>
<proteinExistence type="inferred from homology"/>
<gene>
    <name evidence="18 21" type="primary">dsbD</name>
    <name evidence="21" type="ORF">NMK_3521</name>
</gene>
<dbReference type="InterPro" id="IPR035671">
    <property type="entry name" value="DsbD_gamma"/>
</dbReference>
<dbReference type="HAMAP" id="MF_00399">
    <property type="entry name" value="DbsD"/>
    <property type="match status" value="1"/>
</dbReference>
<dbReference type="GO" id="GO:0047134">
    <property type="term" value="F:protein-disulfide reductase [NAD(P)H] activity"/>
    <property type="evidence" value="ECO:0007669"/>
    <property type="project" value="UniProtKB-UniRule"/>
</dbReference>
<feature type="transmembrane region" description="Helical" evidence="18">
    <location>
        <begin position="235"/>
        <end position="259"/>
    </location>
</feature>
<keyword evidence="14 18" id="KW-1015">Disulfide bond</keyword>
<dbReference type="Gene3D" id="2.60.40.1250">
    <property type="entry name" value="Thiol:disulfide interchange protein DsbD, N-terminal domain"/>
    <property type="match status" value="1"/>
</dbReference>
<dbReference type="AlphaFoldDB" id="A0A2R5FI00"/>
<evidence type="ECO:0000256" key="16">
    <source>
        <dbReference type="ARBA" id="ARBA00047388"/>
    </source>
</evidence>
<keyword evidence="8 18" id="KW-0201">Cytochrome c-type biogenesis</keyword>
<feature type="disulfide bond" description="Redox-active" evidence="18">
    <location>
        <begin position="523"/>
        <end position="526"/>
    </location>
</feature>
<feature type="transmembrane region" description="Helical" evidence="18">
    <location>
        <begin position="271"/>
        <end position="294"/>
    </location>
</feature>
<dbReference type="InterPro" id="IPR003834">
    <property type="entry name" value="Cyt_c_assmbl_TM_dom"/>
</dbReference>
<sequence>MKNQTPMHWLSTLSGILLMWLFVASAAADEFLDPSQAFKLKAELSDTHKVALDWTIAPGYKLYRERLSFEAEEDASKIGSAVLPDGERAVDPNLGQEVETYHDQLAVGLPVKAMTGAFTLKIKYQGCAEAGLCYPPITKRFVVDAAHPGALQEGTAQNSSSITATKPESTANTDTPRDEGTLAQQALQSRQLGRIGMMFLGFGLLLSLTPCVLPMVPILSSIIVGEGNVTRRRGFLLALSYSLGMALVYTGMGVAAGMAGEGLAGALQKPWVLITFAALLIGLALSMFDVYQLQLPNALQSRLSMTSDRFKGGRFTSVFIMGAISALIVGPCVAAPLAGALVYISQTHDVLIGGFALFSMALGMSVPLLLTGISAGSLLPRAGAWMNEVKHGFGLMLIGVAVWMLTPVLPGWALLFSWGAFAVLCAVFLRVFDPMTDRVSAGGRFVRALGLVFLLVGVLEFVGAASGGRDAVQPLGHMYISSNVQAKQQPEVRFSRIHNLAELENTLKTTNAPVLLDFYADWCVACKEMEHLTFSNAKVAEQLGKLVLLQADVTANSDEDRALMKQFSLFGPPGIILFNPAGQEIRHGRVVGYLEADAFLAHLKQYLAGFRSISR</sequence>
<dbReference type="EMBL" id="BDOQ01000023">
    <property type="protein sequence ID" value="GBG15903.1"/>
    <property type="molecule type" value="Genomic_DNA"/>
</dbReference>
<evidence type="ECO:0000256" key="18">
    <source>
        <dbReference type="HAMAP-Rule" id="MF_00399"/>
    </source>
</evidence>
<evidence type="ECO:0000256" key="8">
    <source>
        <dbReference type="ARBA" id="ARBA00022748"/>
    </source>
</evidence>
<dbReference type="InterPro" id="IPR017937">
    <property type="entry name" value="Thioredoxin_CS"/>
</dbReference>
<evidence type="ECO:0000313" key="22">
    <source>
        <dbReference type="Proteomes" id="UP000245081"/>
    </source>
</evidence>
<evidence type="ECO:0000256" key="14">
    <source>
        <dbReference type="ARBA" id="ARBA00023157"/>
    </source>
</evidence>
<keyword evidence="3 18" id="KW-0813">Transport</keyword>
<dbReference type="InterPro" id="IPR036249">
    <property type="entry name" value="Thioredoxin-like_sf"/>
</dbReference>
<dbReference type="Pfam" id="PF02683">
    <property type="entry name" value="DsbD_TM"/>
    <property type="match status" value="1"/>
</dbReference>
<comment type="subcellular location">
    <subcellularLocation>
        <location evidence="1 18">Cell inner membrane</location>
        <topology evidence="1 18">Multi-pass membrane protein</topology>
    </subcellularLocation>
</comment>
<dbReference type="GO" id="GO:0017004">
    <property type="term" value="P:cytochrome complex assembly"/>
    <property type="evidence" value="ECO:0007669"/>
    <property type="project" value="UniProtKB-UniRule"/>
</dbReference>
<dbReference type="GO" id="GO:0009055">
    <property type="term" value="F:electron transfer activity"/>
    <property type="evidence" value="ECO:0007669"/>
    <property type="project" value="UniProtKB-UniRule"/>
</dbReference>
<comment type="caution">
    <text evidence="18">Lacks conserved residue(s) required for the propagation of feature annotation.</text>
</comment>
<comment type="caution">
    <text evidence="21">The sequence shown here is derived from an EMBL/GenBank/DDBJ whole genome shotgun (WGS) entry which is preliminary data.</text>
</comment>
<feature type="disulfide bond" description="Redox-active" evidence="18">
    <location>
        <begin position="127"/>
        <end position="133"/>
    </location>
</feature>
<feature type="domain" description="Thioredoxin" evidence="20">
    <location>
        <begin position="473"/>
        <end position="608"/>
    </location>
</feature>
<name>A0A2R5FI00_9PROT</name>
<dbReference type="EC" id="1.8.1.8" evidence="18"/>
<evidence type="ECO:0000256" key="13">
    <source>
        <dbReference type="ARBA" id="ARBA00023136"/>
    </source>
</evidence>
<dbReference type="InterPro" id="IPR013766">
    <property type="entry name" value="Thioredoxin_domain"/>
</dbReference>
<evidence type="ECO:0000256" key="3">
    <source>
        <dbReference type="ARBA" id="ARBA00022448"/>
    </source>
</evidence>
<feature type="compositionally biased region" description="Polar residues" evidence="19">
    <location>
        <begin position="154"/>
        <end position="174"/>
    </location>
</feature>
<evidence type="ECO:0000256" key="1">
    <source>
        <dbReference type="ARBA" id="ARBA00004429"/>
    </source>
</evidence>
<keyword evidence="10 18" id="KW-1133">Transmembrane helix</keyword>
<dbReference type="GO" id="GO:0005886">
    <property type="term" value="C:plasma membrane"/>
    <property type="evidence" value="ECO:0007669"/>
    <property type="project" value="UniProtKB-SubCell"/>
</dbReference>
<dbReference type="Gene3D" id="3.40.30.10">
    <property type="entry name" value="Glutaredoxin"/>
    <property type="match status" value="1"/>
</dbReference>
<comment type="catalytic activity">
    <reaction evidence="17 18">
        <text>[protein]-dithiol + NADP(+) = [protein]-disulfide + NADPH + H(+)</text>
        <dbReference type="Rhea" id="RHEA:18753"/>
        <dbReference type="Rhea" id="RHEA-COMP:10593"/>
        <dbReference type="Rhea" id="RHEA-COMP:10594"/>
        <dbReference type="ChEBI" id="CHEBI:15378"/>
        <dbReference type="ChEBI" id="CHEBI:29950"/>
        <dbReference type="ChEBI" id="CHEBI:50058"/>
        <dbReference type="ChEBI" id="CHEBI:57783"/>
        <dbReference type="ChEBI" id="CHEBI:58349"/>
        <dbReference type="EC" id="1.8.1.8"/>
    </reaction>
</comment>
<dbReference type="RefSeq" id="WP_181376333.1">
    <property type="nucleotide sequence ID" value="NZ_BDOQ01000023.1"/>
</dbReference>
<dbReference type="InterPro" id="IPR022910">
    <property type="entry name" value="Thiol_diS_interchange_DbsD"/>
</dbReference>
<dbReference type="InterPro" id="IPR036929">
    <property type="entry name" value="DsbDN_sf"/>
</dbReference>
<dbReference type="Pfam" id="PF13899">
    <property type="entry name" value="Thioredoxin_7"/>
    <property type="match status" value="1"/>
</dbReference>